<evidence type="ECO:0000313" key="2">
    <source>
        <dbReference type="Proteomes" id="UP000606786"/>
    </source>
</evidence>
<dbReference type="EMBL" id="CAJHJT010000001">
    <property type="protein sequence ID" value="CAD6996491.1"/>
    <property type="molecule type" value="Genomic_DNA"/>
</dbReference>
<keyword evidence="2" id="KW-1185">Reference proteome</keyword>
<comment type="caution">
    <text evidence="1">The sequence shown here is derived from an EMBL/GenBank/DDBJ whole genome shotgun (WGS) entry which is preliminary data.</text>
</comment>
<protein>
    <submittedName>
        <fullName evidence="1">(Mediterranean fruit fly) hypothetical protein</fullName>
    </submittedName>
</protein>
<organism evidence="1 2">
    <name type="scientific">Ceratitis capitata</name>
    <name type="common">Mediterranean fruit fly</name>
    <name type="synonym">Tephritis capitata</name>
    <dbReference type="NCBI Taxonomy" id="7213"/>
    <lineage>
        <taxon>Eukaryota</taxon>
        <taxon>Metazoa</taxon>
        <taxon>Ecdysozoa</taxon>
        <taxon>Arthropoda</taxon>
        <taxon>Hexapoda</taxon>
        <taxon>Insecta</taxon>
        <taxon>Pterygota</taxon>
        <taxon>Neoptera</taxon>
        <taxon>Endopterygota</taxon>
        <taxon>Diptera</taxon>
        <taxon>Brachycera</taxon>
        <taxon>Muscomorpha</taxon>
        <taxon>Tephritoidea</taxon>
        <taxon>Tephritidae</taxon>
        <taxon>Ceratitis</taxon>
        <taxon>Ceratitis</taxon>
    </lineage>
</organism>
<dbReference type="Proteomes" id="UP000606786">
    <property type="component" value="Unassembled WGS sequence"/>
</dbReference>
<sequence length="99" mass="11570">MSVHVSVQMYICMHRPSIVHPPRDCPFQCRFIYVHSRLFVRQRDCLAANARAYTKPTSKNRLPLGSHQLRSRVRTLLNLKQSTHLVHPTFLCFASLLRI</sequence>
<reference evidence="1" key="1">
    <citation type="submission" date="2020-11" db="EMBL/GenBank/DDBJ databases">
        <authorList>
            <person name="Whitehead M."/>
        </authorList>
    </citation>
    <scope>NUCLEOTIDE SEQUENCE</scope>
    <source>
        <strain evidence="1">EGII</strain>
    </source>
</reference>
<evidence type="ECO:0000313" key="1">
    <source>
        <dbReference type="EMBL" id="CAD6996491.1"/>
    </source>
</evidence>
<proteinExistence type="predicted"/>
<gene>
    <name evidence="1" type="ORF">CCAP1982_LOCUS5160</name>
</gene>
<dbReference type="AlphaFoldDB" id="A0A811UCE8"/>
<name>A0A811UCE8_CERCA</name>
<accession>A0A811UCE8</accession>